<keyword evidence="1" id="KW-0175">Coiled coil</keyword>
<feature type="compositionally biased region" description="Polar residues" evidence="2">
    <location>
        <begin position="1"/>
        <end position="12"/>
    </location>
</feature>
<dbReference type="Proteomes" id="UP000282087">
    <property type="component" value="Unassembled WGS sequence"/>
</dbReference>
<dbReference type="CDD" id="cd14686">
    <property type="entry name" value="bZIP"/>
    <property type="match status" value="1"/>
</dbReference>
<gene>
    <name evidence="3" type="ORF">DD238_006072</name>
</gene>
<evidence type="ECO:0000313" key="4">
    <source>
        <dbReference type="Proteomes" id="UP000282087"/>
    </source>
</evidence>
<feature type="coiled-coil region" evidence="1">
    <location>
        <begin position="68"/>
        <end position="95"/>
    </location>
</feature>
<reference evidence="3 4" key="1">
    <citation type="submission" date="2018-06" db="EMBL/GenBank/DDBJ databases">
        <title>Comparative genomics of downy mildews reveals potential adaptations to biotrophy.</title>
        <authorList>
            <person name="Fletcher K."/>
            <person name="Klosterman S.J."/>
            <person name="Derevnina L."/>
            <person name="Martin F."/>
            <person name="Koike S."/>
            <person name="Reyes Chin-Wo S."/>
            <person name="Mou B."/>
            <person name="Michelmore R."/>
        </authorList>
    </citation>
    <scope>NUCLEOTIDE SEQUENCE [LARGE SCALE GENOMIC DNA]</scope>
    <source>
        <strain evidence="3 4">R14</strain>
    </source>
</reference>
<accession>A0A3M6VEY3</accession>
<dbReference type="EMBL" id="QLLG01000258">
    <property type="protein sequence ID" value="RMX65264.1"/>
    <property type="molecule type" value="Genomic_DNA"/>
</dbReference>
<name>A0A3M6VEY3_9STRA</name>
<keyword evidence="4" id="KW-1185">Reference proteome</keyword>
<evidence type="ECO:0000313" key="3">
    <source>
        <dbReference type="EMBL" id="RMX65264.1"/>
    </source>
</evidence>
<comment type="caution">
    <text evidence="3">The sequence shown here is derived from an EMBL/GenBank/DDBJ whole genome shotgun (WGS) entry which is preliminary data.</text>
</comment>
<dbReference type="AlphaFoldDB" id="A0A3M6VEY3"/>
<proteinExistence type="predicted"/>
<evidence type="ECO:0000256" key="2">
    <source>
        <dbReference type="SAM" id="MobiDB-lite"/>
    </source>
</evidence>
<feature type="region of interest" description="Disordered" evidence="2">
    <location>
        <begin position="1"/>
        <end position="67"/>
    </location>
</feature>
<sequence length="440" mass="49291">MEYVSSSDNPNNYDCLPPEVLQRDHETKPSRALAEVQGDSVWVSRGEESDNAGTESSQRSRKKQRVETNEYGALIDKLRQEVAEVKERLSLTSSSHSKNAAYELGKNCIEAKQTASNMKRKLAEHSHWLQRVSSLMETAPLLDFAPDAYGEQSEQAPKDSNLQQSLEVLDEWRKDATSKPRPRFLLDERLHAALNVTQDNASRLLLDATNNMQSFQLSLEFESHGWKIATGVLMTDNISFSCHRVLPSGMNSKAKDVAMAFWNFVEHDEIFRTFVPLVQDSIITHQETDCSLSCRVLQLSPEMNQQAVATVESISSTLDKNGQETSWQISMEAVHDHYLCTFVVDAVGDLVIPKTAPSVKLDLGLQMSKLNMHNKVIIGARVTTTEEGVDILIVGAARFDLPCYRDPAFDLLQHLVSHLPVYEDLHLTPLNSNQAPDVLT</sequence>
<evidence type="ECO:0000256" key="1">
    <source>
        <dbReference type="SAM" id="Coils"/>
    </source>
</evidence>
<dbReference type="VEuPathDB" id="FungiDB:DD237_006990"/>
<protein>
    <submittedName>
        <fullName evidence="3">Uncharacterized protein</fullName>
    </submittedName>
</protein>
<organism evidence="3 4">
    <name type="scientific">Peronospora effusa</name>
    <dbReference type="NCBI Taxonomy" id="542832"/>
    <lineage>
        <taxon>Eukaryota</taxon>
        <taxon>Sar</taxon>
        <taxon>Stramenopiles</taxon>
        <taxon>Oomycota</taxon>
        <taxon>Peronosporomycetes</taxon>
        <taxon>Peronosporales</taxon>
        <taxon>Peronosporaceae</taxon>
        <taxon>Peronospora</taxon>
    </lineage>
</organism>